<keyword evidence="6" id="KW-0175">Coiled coil</keyword>
<name>A0AA35SF80_GEOBA</name>
<dbReference type="InterPro" id="IPR036723">
    <property type="entry name" value="Alpha-catenin/vinculin-like_sf"/>
</dbReference>
<evidence type="ECO:0000313" key="9">
    <source>
        <dbReference type="Proteomes" id="UP001174909"/>
    </source>
</evidence>
<evidence type="ECO:0000256" key="4">
    <source>
        <dbReference type="ARBA" id="ARBA00022490"/>
    </source>
</evidence>
<dbReference type="PRINTS" id="PR00806">
    <property type="entry name" value="VINCULIN"/>
</dbReference>
<keyword evidence="9" id="KW-1185">Reference proteome</keyword>
<feature type="region of interest" description="Disordered" evidence="7">
    <location>
        <begin position="625"/>
        <end position="662"/>
    </location>
</feature>
<evidence type="ECO:0000256" key="2">
    <source>
        <dbReference type="ARBA" id="ARBA00008376"/>
    </source>
</evidence>
<dbReference type="GO" id="GO:0007155">
    <property type="term" value="P:cell adhesion"/>
    <property type="evidence" value="ECO:0007669"/>
    <property type="project" value="InterPro"/>
</dbReference>
<dbReference type="Proteomes" id="UP001174909">
    <property type="component" value="Unassembled WGS sequence"/>
</dbReference>
<evidence type="ECO:0000256" key="5">
    <source>
        <dbReference type="ARBA" id="ARBA00023203"/>
    </source>
</evidence>
<dbReference type="AlphaFoldDB" id="A0AA35SF80"/>
<dbReference type="SUPFAM" id="SSF47220">
    <property type="entry name" value="alpha-catenin/vinculin-like"/>
    <property type="match status" value="5"/>
</dbReference>
<dbReference type="Gene3D" id="1.20.120.230">
    <property type="entry name" value="Alpha-catenin/vinculin-like"/>
    <property type="match status" value="2"/>
</dbReference>
<dbReference type="GO" id="GO:0005737">
    <property type="term" value="C:cytoplasm"/>
    <property type="evidence" value="ECO:0007669"/>
    <property type="project" value="UniProtKB-SubCell"/>
</dbReference>
<dbReference type="InterPro" id="IPR006077">
    <property type="entry name" value="Vinculin/catenin"/>
</dbReference>
<keyword evidence="5" id="KW-0009">Actin-binding</keyword>
<comment type="similarity">
    <text evidence="2">Belongs to the vinculin/alpha-catenin family.</text>
</comment>
<reference evidence="8" key="1">
    <citation type="submission" date="2023-03" db="EMBL/GenBank/DDBJ databases">
        <authorList>
            <person name="Steffen K."/>
            <person name="Cardenas P."/>
        </authorList>
    </citation>
    <scope>NUCLEOTIDE SEQUENCE</scope>
</reference>
<evidence type="ECO:0000313" key="8">
    <source>
        <dbReference type="EMBL" id="CAI8028995.1"/>
    </source>
</evidence>
<comment type="subcellular location">
    <subcellularLocation>
        <location evidence="1">Cytoplasm</location>
    </subcellularLocation>
</comment>
<dbReference type="Pfam" id="PF01044">
    <property type="entry name" value="Vinculin"/>
    <property type="match status" value="3"/>
</dbReference>
<dbReference type="Gene3D" id="1.20.120.810">
    <property type="entry name" value="Vinculin, Vh2 four-helix bundle"/>
    <property type="match status" value="2"/>
</dbReference>
<sequence length="833" mass="90534">MPVFHTKTIQSILDPVAQQVSHLVLLHEDVREGKLVADISLPVRAVSAAVDNLINVGKQTVESSKDELLKKDMPPSFVTVEDACKKLQEAADGLSADQSSQPHHTLLLQGARGILQGVSALLLVFDQAEVRKIVRVCEGIIDYIKVAEVVASMEELVTFTKNLSPGMTSMTKQVDGRTEDLTNPSHADIITAESDQVKRALPLLLSSMKAFVTLTRDQRKGAAEAQENRNYIMMAITESILEIIRVLQLTSPTEEQGAFAAEQGVDQAGLPGGLLPGSLAAKVYQAKELVSRTGADAEVNRHGIEAVKSVLKEARKIARTLPPEKRTAIEEMCNEIEALMQELADLQARGLGDSARAKEIAALLGQKMDSLEVAIRKAIAKKVVEDFKDPFGPLKAMTEAAYAPPDVADREEVFVKKAAAFQKHSKSMADTAASLAKSGAVTDKRMADELIRTAAKVKKVAPQVEHAARIVLDNPDSEAAKENFDRLKEEYEMQVNKLTNLVHANMDTVEFLEASEDHLRETLEAAKALIKTGKDPQLAFQHVASAARTAKLVQNVAEGEIENTEDPTFKANLTAAKDHVAQSVGPMVASARSAITQPGNSAAHEVFCTKADDMVSAVHDVHEVVDKHYNPPPPPPRPPSPTPEPVQEPPPRPPSPEAAIPLQSENPIGYAAHQLDKDAKQWEDNAMVLAARKMAKLMMQMAQFARGEGGEVSNRKQLIETAKLIVKESEAVVAMARKVAEACTDKRMKRAILQVVDKIPTIATQLKIIAAVKATRQGGDDEEADQEASEMLTNNAQNLMGAVSEVLYATEAATIRVPEEKRKELGLQWVKRN</sequence>
<dbReference type="InterPro" id="IPR017997">
    <property type="entry name" value="Vinculin"/>
</dbReference>
<dbReference type="PANTHER" id="PTHR46180">
    <property type="entry name" value="VINCULIN"/>
    <property type="match status" value="1"/>
</dbReference>
<dbReference type="EMBL" id="CASHTH010002372">
    <property type="protein sequence ID" value="CAI8028995.1"/>
    <property type="molecule type" value="Genomic_DNA"/>
</dbReference>
<accession>A0AA35SF80</accession>
<dbReference type="GO" id="GO:0051015">
    <property type="term" value="F:actin filament binding"/>
    <property type="evidence" value="ECO:0007669"/>
    <property type="project" value="InterPro"/>
</dbReference>
<evidence type="ECO:0000256" key="7">
    <source>
        <dbReference type="SAM" id="MobiDB-lite"/>
    </source>
</evidence>
<protein>
    <recommendedName>
        <fullName evidence="3">Vinculin</fullName>
    </recommendedName>
</protein>
<gene>
    <name evidence="8" type="ORF">GBAR_LOCUS16493</name>
</gene>
<evidence type="ECO:0000256" key="6">
    <source>
        <dbReference type="SAM" id="Coils"/>
    </source>
</evidence>
<evidence type="ECO:0000256" key="1">
    <source>
        <dbReference type="ARBA" id="ARBA00004496"/>
    </source>
</evidence>
<feature type="compositionally biased region" description="Pro residues" evidence="7">
    <location>
        <begin position="630"/>
        <end position="656"/>
    </location>
</feature>
<feature type="coiled-coil region" evidence="6">
    <location>
        <begin position="477"/>
        <end position="529"/>
    </location>
</feature>
<keyword evidence="4" id="KW-0963">Cytoplasm</keyword>
<proteinExistence type="inferred from homology"/>
<comment type="caution">
    <text evidence="8">The sequence shown here is derived from an EMBL/GenBank/DDBJ whole genome shotgun (WGS) entry which is preliminary data.</text>
</comment>
<evidence type="ECO:0000256" key="3">
    <source>
        <dbReference type="ARBA" id="ARBA00014125"/>
    </source>
</evidence>
<organism evidence="8 9">
    <name type="scientific">Geodia barretti</name>
    <name type="common">Barrett's horny sponge</name>
    <dbReference type="NCBI Taxonomy" id="519541"/>
    <lineage>
        <taxon>Eukaryota</taxon>
        <taxon>Metazoa</taxon>
        <taxon>Porifera</taxon>
        <taxon>Demospongiae</taxon>
        <taxon>Heteroscleromorpha</taxon>
        <taxon>Tetractinellida</taxon>
        <taxon>Astrophorina</taxon>
        <taxon>Geodiidae</taxon>
        <taxon>Geodia</taxon>
    </lineage>
</organism>